<gene>
    <name evidence="2" type="ORF">RFULGI_LOCUS18915</name>
</gene>
<dbReference type="AlphaFoldDB" id="A0A9N9PFW1"/>
<organism evidence="2 3">
    <name type="scientific">Racocetra fulgida</name>
    <dbReference type="NCBI Taxonomy" id="60492"/>
    <lineage>
        <taxon>Eukaryota</taxon>
        <taxon>Fungi</taxon>
        <taxon>Fungi incertae sedis</taxon>
        <taxon>Mucoromycota</taxon>
        <taxon>Glomeromycotina</taxon>
        <taxon>Glomeromycetes</taxon>
        <taxon>Diversisporales</taxon>
        <taxon>Gigasporaceae</taxon>
        <taxon>Racocetra</taxon>
    </lineage>
</organism>
<feature type="non-terminal residue" evidence="2">
    <location>
        <position position="1"/>
    </location>
</feature>
<keyword evidence="3" id="KW-1185">Reference proteome</keyword>
<reference evidence="2" key="1">
    <citation type="submission" date="2021-06" db="EMBL/GenBank/DDBJ databases">
        <authorList>
            <person name="Kallberg Y."/>
            <person name="Tangrot J."/>
            <person name="Rosling A."/>
        </authorList>
    </citation>
    <scope>NUCLEOTIDE SEQUENCE</scope>
    <source>
        <strain evidence="2">IN212</strain>
    </source>
</reference>
<name>A0A9N9PFW1_9GLOM</name>
<dbReference type="SUPFAM" id="SSF53098">
    <property type="entry name" value="Ribonuclease H-like"/>
    <property type="match status" value="1"/>
</dbReference>
<dbReference type="Pfam" id="PF05699">
    <property type="entry name" value="Dimer_Tnp_hAT"/>
    <property type="match status" value="1"/>
</dbReference>
<evidence type="ECO:0000313" key="2">
    <source>
        <dbReference type="EMBL" id="CAG8812499.1"/>
    </source>
</evidence>
<accession>A0A9N9PFW1</accession>
<comment type="caution">
    <text evidence="2">The sequence shown here is derived from an EMBL/GenBank/DDBJ whole genome shotgun (WGS) entry which is preliminary data.</text>
</comment>
<dbReference type="Proteomes" id="UP000789396">
    <property type="component" value="Unassembled WGS sequence"/>
</dbReference>
<feature type="domain" description="HAT C-terminal dimerisation" evidence="1">
    <location>
        <begin position="62"/>
        <end position="103"/>
    </location>
</feature>
<evidence type="ECO:0000259" key="1">
    <source>
        <dbReference type="Pfam" id="PF05699"/>
    </source>
</evidence>
<dbReference type="InterPro" id="IPR012337">
    <property type="entry name" value="RNaseH-like_sf"/>
</dbReference>
<dbReference type="EMBL" id="CAJVPZ010087039">
    <property type="protein sequence ID" value="CAG8812499.1"/>
    <property type="molecule type" value="Genomic_DNA"/>
</dbReference>
<sequence length="104" mass="11730">EEKNHTISEAHMEYLELANNYYRSDSLSDIAPDDIMNSDDIFSDPMVQEYSSQNDDDNIANPDYPILAKLAHKYLSIPATSIPSERLFSSVGLTITEKRTSLNS</sequence>
<evidence type="ECO:0000313" key="3">
    <source>
        <dbReference type="Proteomes" id="UP000789396"/>
    </source>
</evidence>
<proteinExistence type="predicted"/>
<feature type="non-terminal residue" evidence="2">
    <location>
        <position position="104"/>
    </location>
</feature>
<dbReference type="OrthoDB" id="2409584at2759"/>
<dbReference type="InterPro" id="IPR008906">
    <property type="entry name" value="HATC_C_dom"/>
</dbReference>
<dbReference type="GO" id="GO:0046983">
    <property type="term" value="F:protein dimerization activity"/>
    <property type="evidence" value="ECO:0007669"/>
    <property type="project" value="InterPro"/>
</dbReference>
<protein>
    <submittedName>
        <fullName evidence="2">3982_t:CDS:1</fullName>
    </submittedName>
</protein>